<keyword evidence="4" id="KW-0812">Transmembrane</keyword>
<feature type="transmembrane region" description="Helical" evidence="4">
    <location>
        <begin position="283"/>
        <end position="303"/>
    </location>
</feature>
<dbReference type="SUPFAM" id="SSF53448">
    <property type="entry name" value="Nucleotide-diphospho-sugar transferases"/>
    <property type="match status" value="1"/>
</dbReference>
<protein>
    <submittedName>
        <fullName evidence="6">Cellulose synthase/poly-beta-1,6-N-acetylglucosamine synthase-like glycosyltransferase</fullName>
    </submittedName>
</protein>
<dbReference type="Gene3D" id="3.90.550.10">
    <property type="entry name" value="Spore Coat Polysaccharide Biosynthesis Protein SpsA, Chain A"/>
    <property type="match status" value="1"/>
</dbReference>
<name>A0A328WQZ3_9FLAO</name>
<dbReference type="OrthoDB" id="9800276at2"/>
<dbReference type="Pfam" id="PF00535">
    <property type="entry name" value="Glycos_transf_2"/>
    <property type="match status" value="1"/>
</dbReference>
<evidence type="ECO:0000256" key="1">
    <source>
        <dbReference type="ARBA" id="ARBA00006739"/>
    </source>
</evidence>
<keyword evidence="2" id="KW-0328">Glycosyltransferase</keyword>
<dbReference type="Proteomes" id="UP000249518">
    <property type="component" value="Unassembled WGS sequence"/>
</dbReference>
<evidence type="ECO:0000256" key="2">
    <source>
        <dbReference type="ARBA" id="ARBA00022676"/>
    </source>
</evidence>
<feature type="transmembrane region" description="Helical" evidence="4">
    <location>
        <begin position="6"/>
        <end position="29"/>
    </location>
</feature>
<dbReference type="EMBL" id="QLSV01000014">
    <property type="protein sequence ID" value="RAR46827.1"/>
    <property type="molecule type" value="Genomic_DNA"/>
</dbReference>
<sequence length="368" mass="42913">MLDILLYSLIGITVIQLLYYIVIFGRFSFAKAQKGNPKRIPLSVIVCAKNEGENVIKFIPLLAEQNYPDFEIVLIDDSSSDDTLDLFEEFEKQYSNVKLVKVQNNEAFWGNKKFALTLGIKAAKNEYLLFTDADCYPTSKEWIKEMSSNFTLKKTIVLGYGAYEKIPNSFLNKLIRFETILTATQFFGWAKIGKPYMGVGRNLAYKRDEFFRVNGFIDHMKLRSGDDDLFVNQASNAENTTVCFSKESFTYSKPKTSFKEWFDQKRRHVSTATYYKSFDRFQLALFFFSQFSFLILAVILLAFQHQWMIVLPIVLFRYIFTWTSLGYAAGKLNEKDVIYWFPIMEIALIFTHLNVFFANIFSKTVHWK</sequence>
<dbReference type="PANTHER" id="PTHR43630:SF1">
    <property type="entry name" value="POLY-BETA-1,6-N-ACETYL-D-GLUCOSAMINE SYNTHASE"/>
    <property type="match status" value="1"/>
</dbReference>
<reference evidence="6 7" key="1">
    <citation type="submission" date="2018-06" db="EMBL/GenBank/DDBJ databases">
        <title>Genomic Encyclopedia of Type Strains, Phase III (KMG-III): the genomes of soil and plant-associated and newly described type strains.</title>
        <authorList>
            <person name="Whitman W."/>
        </authorList>
    </citation>
    <scope>NUCLEOTIDE SEQUENCE [LARGE SCALE GENOMIC DNA]</scope>
    <source>
        <strain evidence="6 7">CGMCC 1.12504</strain>
    </source>
</reference>
<comment type="caution">
    <text evidence="6">The sequence shown here is derived from an EMBL/GenBank/DDBJ whole genome shotgun (WGS) entry which is preliminary data.</text>
</comment>
<accession>A0A328WQZ3</accession>
<keyword evidence="7" id="KW-1185">Reference proteome</keyword>
<dbReference type="AlphaFoldDB" id="A0A328WQZ3"/>
<keyword evidence="4" id="KW-0472">Membrane</keyword>
<dbReference type="InterPro" id="IPR029044">
    <property type="entry name" value="Nucleotide-diphossugar_trans"/>
</dbReference>
<feature type="domain" description="Glycosyltransferase 2-like" evidence="5">
    <location>
        <begin position="43"/>
        <end position="173"/>
    </location>
</feature>
<keyword evidence="4" id="KW-1133">Transmembrane helix</keyword>
<gene>
    <name evidence="6" type="ORF">B0I10_11444</name>
</gene>
<dbReference type="PANTHER" id="PTHR43630">
    <property type="entry name" value="POLY-BETA-1,6-N-ACETYL-D-GLUCOSAMINE SYNTHASE"/>
    <property type="match status" value="1"/>
</dbReference>
<evidence type="ECO:0000256" key="3">
    <source>
        <dbReference type="ARBA" id="ARBA00022679"/>
    </source>
</evidence>
<feature type="transmembrane region" description="Helical" evidence="4">
    <location>
        <begin position="337"/>
        <end position="361"/>
    </location>
</feature>
<evidence type="ECO:0000313" key="6">
    <source>
        <dbReference type="EMBL" id="RAR46827.1"/>
    </source>
</evidence>
<evidence type="ECO:0000313" key="7">
    <source>
        <dbReference type="Proteomes" id="UP000249518"/>
    </source>
</evidence>
<keyword evidence="3 6" id="KW-0808">Transferase</keyword>
<evidence type="ECO:0000256" key="4">
    <source>
        <dbReference type="SAM" id="Phobius"/>
    </source>
</evidence>
<evidence type="ECO:0000259" key="5">
    <source>
        <dbReference type="Pfam" id="PF00535"/>
    </source>
</evidence>
<dbReference type="InterPro" id="IPR001173">
    <property type="entry name" value="Glyco_trans_2-like"/>
</dbReference>
<feature type="transmembrane region" description="Helical" evidence="4">
    <location>
        <begin position="309"/>
        <end position="330"/>
    </location>
</feature>
<dbReference type="GO" id="GO:0016757">
    <property type="term" value="F:glycosyltransferase activity"/>
    <property type="evidence" value="ECO:0007669"/>
    <property type="project" value="UniProtKB-KW"/>
</dbReference>
<comment type="similarity">
    <text evidence="1">Belongs to the glycosyltransferase 2 family.</text>
</comment>
<dbReference type="RefSeq" id="WP_112086943.1">
    <property type="nucleotide sequence ID" value="NZ_QLSV01000014.1"/>
</dbReference>
<proteinExistence type="inferred from homology"/>
<organism evidence="6 7">
    <name type="scientific">Flavobacterium lacus</name>
    <dbReference type="NCBI Taxonomy" id="1353778"/>
    <lineage>
        <taxon>Bacteria</taxon>
        <taxon>Pseudomonadati</taxon>
        <taxon>Bacteroidota</taxon>
        <taxon>Flavobacteriia</taxon>
        <taxon>Flavobacteriales</taxon>
        <taxon>Flavobacteriaceae</taxon>
        <taxon>Flavobacterium</taxon>
    </lineage>
</organism>